<dbReference type="AlphaFoldDB" id="A0A1J7C902"/>
<organism evidence="1 2">
    <name type="scientific">Mangrovactinospora gilvigrisea</name>
    <dbReference type="NCBI Taxonomy" id="1428644"/>
    <lineage>
        <taxon>Bacteria</taxon>
        <taxon>Bacillati</taxon>
        <taxon>Actinomycetota</taxon>
        <taxon>Actinomycetes</taxon>
        <taxon>Kitasatosporales</taxon>
        <taxon>Streptomycetaceae</taxon>
        <taxon>Mangrovactinospora</taxon>
    </lineage>
</organism>
<proteinExistence type="predicted"/>
<evidence type="ECO:0000313" key="2">
    <source>
        <dbReference type="Proteomes" id="UP000243342"/>
    </source>
</evidence>
<evidence type="ECO:0000313" key="1">
    <source>
        <dbReference type="EMBL" id="OIV36114.1"/>
    </source>
</evidence>
<accession>A0A1J7C902</accession>
<comment type="caution">
    <text evidence="1">The sequence shown here is derived from an EMBL/GenBank/DDBJ whole genome shotgun (WGS) entry which is preliminary data.</text>
</comment>
<gene>
    <name evidence="1" type="ORF">BIV57_17915</name>
</gene>
<keyword evidence="2" id="KW-1185">Reference proteome</keyword>
<sequence length="63" mass="7239">MGQMKKAHAIGAYNDAGTRVNQWQYDVGSDTGHYNREVIRLKKSFRIREAEFVSELPDRIGRA</sequence>
<dbReference type="Proteomes" id="UP000243342">
    <property type="component" value="Unassembled WGS sequence"/>
</dbReference>
<dbReference type="EMBL" id="MLCF01000113">
    <property type="protein sequence ID" value="OIV36114.1"/>
    <property type="molecule type" value="Genomic_DNA"/>
</dbReference>
<reference evidence="1 2" key="1">
    <citation type="submission" date="2016-10" db="EMBL/GenBank/DDBJ databases">
        <title>Genome sequence of Streptomyces gilvigriseus MUSC 26.</title>
        <authorList>
            <person name="Lee L.-H."/>
            <person name="Ser H.-L."/>
        </authorList>
    </citation>
    <scope>NUCLEOTIDE SEQUENCE [LARGE SCALE GENOMIC DNA]</scope>
    <source>
        <strain evidence="1 2">MUSC 26</strain>
    </source>
</reference>
<protein>
    <submittedName>
        <fullName evidence="1">Uncharacterized protein</fullName>
    </submittedName>
</protein>
<name>A0A1J7C902_9ACTN</name>
<dbReference type="RefSeq" id="WP_071657910.1">
    <property type="nucleotide sequence ID" value="NZ_MLCF01000113.1"/>
</dbReference>